<accession>A0A2V1P5K7</accession>
<comment type="caution">
    <text evidence="3">The sequence shown here is derived from an EMBL/GenBank/DDBJ whole genome shotgun (WGS) entry which is preliminary data.</text>
</comment>
<dbReference type="Pfam" id="PF07007">
    <property type="entry name" value="LprI"/>
    <property type="match status" value="1"/>
</dbReference>
<feature type="signal peptide" evidence="1">
    <location>
        <begin position="1"/>
        <end position="16"/>
    </location>
</feature>
<reference evidence="4" key="1">
    <citation type="submission" date="2018-05" db="EMBL/GenBank/DDBJ databases">
        <authorList>
            <person name="Du Z."/>
            <person name="Wang X."/>
        </authorList>
    </citation>
    <scope>NUCLEOTIDE SEQUENCE [LARGE SCALE GENOMIC DNA]</scope>
    <source>
        <strain evidence="4">WDS4C29</strain>
    </source>
</reference>
<proteinExistence type="predicted"/>
<name>A0A2V1P5K7_9RHOB</name>
<gene>
    <name evidence="3" type="ORF">DFK10_10885</name>
</gene>
<feature type="domain" description="Lysozyme inhibitor LprI-like N-terminal" evidence="2">
    <location>
        <begin position="56"/>
        <end position="162"/>
    </location>
</feature>
<dbReference type="EMBL" id="QETF01000011">
    <property type="protein sequence ID" value="PWG16637.1"/>
    <property type="molecule type" value="Genomic_DNA"/>
</dbReference>
<dbReference type="OrthoDB" id="7340239at2"/>
<sequence length="171" mass="18476">MRLALILVLLGPVAWAGPQPQVAGLAHHMEGVPACLDAAADTQAAQACIGRFAEGCMTAEADGQTTLGMMFCTLAEHDAWDDLLNREYRAAMAAAQAADVAEAEHFPEHAVMADALRKAQRAWIAFRDAECGFAHAQWGAGTMRQIAGASCHLDMTAQRTIHLKFLWDDMR</sequence>
<dbReference type="AlphaFoldDB" id="A0A2V1P5K7"/>
<dbReference type="Proteomes" id="UP000245293">
    <property type="component" value="Unassembled WGS sequence"/>
</dbReference>
<feature type="chain" id="PRO_5015962647" evidence="1">
    <location>
        <begin position="17"/>
        <end position="171"/>
    </location>
</feature>
<evidence type="ECO:0000259" key="2">
    <source>
        <dbReference type="Pfam" id="PF07007"/>
    </source>
</evidence>
<dbReference type="InterPro" id="IPR009739">
    <property type="entry name" value="LprI-like_N"/>
</dbReference>
<evidence type="ECO:0000256" key="1">
    <source>
        <dbReference type="SAM" id="SignalP"/>
    </source>
</evidence>
<evidence type="ECO:0000313" key="4">
    <source>
        <dbReference type="Proteomes" id="UP000245293"/>
    </source>
</evidence>
<dbReference type="RefSeq" id="WP_109389059.1">
    <property type="nucleotide sequence ID" value="NZ_QETF01000011.1"/>
</dbReference>
<protein>
    <submittedName>
        <fullName evidence="3">DUF1311 domain-containing protein</fullName>
    </submittedName>
</protein>
<dbReference type="Gene3D" id="1.20.1270.180">
    <property type="match status" value="1"/>
</dbReference>
<keyword evidence="1" id="KW-0732">Signal</keyword>
<organism evidence="3 4">
    <name type="scientific">Salibaculum griseiflavum</name>
    <dbReference type="NCBI Taxonomy" id="1914409"/>
    <lineage>
        <taxon>Bacteria</taxon>
        <taxon>Pseudomonadati</taxon>
        <taxon>Pseudomonadota</taxon>
        <taxon>Alphaproteobacteria</taxon>
        <taxon>Rhodobacterales</taxon>
        <taxon>Roseobacteraceae</taxon>
        <taxon>Salibaculum</taxon>
    </lineage>
</organism>
<keyword evidence="4" id="KW-1185">Reference proteome</keyword>
<evidence type="ECO:0000313" key="3">
    <source>
        <dbReference type="EMBL" id="PWG16637.1"/>
    </source>
</evidence>